<dbReference type="AlphaFoldDB" id="A0A172TTS7"/>
<proteinExistence type="predicted"/>
<reference evidence="2" key="1">
    <citation type="submission" date="2015-01" db="EMBL/GenBank/DDBJ databases">
        <title>Flavisolibacter sp./LCS9/ whole genome sequencing.</title>
        <authorList>
            <person name="Kim M.K."/>
            <person name="Srinivasan S."/>
            <person name="Lee J.-J."/>
        </authorList>
    </citation>
    <scope>NUCLEOTIDE SEQUENCE [LARGE SCALE GENOMIC DNA]</scope>
    <source>
        <strain evidence="2">LCS9</strain>
    </source>
</reference>
<name>A0A172TTS7_9BACT</name>
<accession>A0A172TTS7</accession>
<dbReference type="EMBL" id="CP011390">
    <property type="protein sequence ID" value="ANE50511.1"/>
    <property type="molecule type" value="Genomic_DNA"/>
</dbReference>
<sequence>MRFRSTTGFYFNLFCALSIFSVNLACQKKKEASLLKEQTSITEANSFFNKEVGGPVDSATANRWKRNRALTLAKKAPSVNSTRAFYLPAQALSSLIANNKVAGICFYFGNDANGSVHVVPVAVDNKGNVITAASVATSNGTVTWEVAKNWRLDFKQQHPGSIWGHFWGSVAINRLLENNTETVRVELGLSDEGVQQMMFSDAAIDEPVEYGDRTRSCPPFCPSDLL</sequence>
<dbReference type="RefSeq" id="WP_066403482.1">
    <property type="nucleotide sequence ID" value="NZ_CP011390.1"/>
</dbReference>
<evidence type="ECO:0000313" key="1">
    <source>
        <dbReference type="EMBL" id="ANE50511.1"/>
    </source>
</evidence>
<evidence type="ECO:0000313" key="2">
    <source>
        <dbReference type="Proteomes" id="UP000077177"/>
    </source>
</evidence>
<protein>
    <submittedName>
        <fullName evidence="1">Uncharacterized protein</fullName>
    </submittedName>
</protein>
<dbReference type="KEGG" id="fla:SY85_08370"/>
<dbReference type="Proteomes" id="UP000077177">
    <property type="component" value="Chromosome"/>
</dbReference>
<reference evidence="1 2" key="2">
    <citation type="journal article" date="2016" name="Int. J. Syst. Evol. Microbiol.">
        <title>Flavisolibacter tropicus sp. nov., isolated from tropical soil.</title>
        <authorList>
            <person name="Lee J.J."/>
            <person name="Kang M.S."/>
            <person name="Kim G.S."/>
            <person name="Lee C.S."/>
            <person name="Lim S."/>
            <person name="Lee J."/>
            <person name="Roh S.H."/>
            <person name="Kang H."/>
            <person name="Ha J.M."/>
            <person name="Bae S."/>
            <person name="Jung H.Y."/>
            <person name="Kim M.K."/>
        </authorList>
    </citation>
    <scope>NUCLEOTIDE SEQUENCE [LARGE SCALE GENOMIC DNA]</scope>
    <source>
        <strain evidence="1 2">LCS9</strain>
    </source>
</reference>
<keyword evidence="2" id="KW-1185">Reference proteome</keyword>
<gene>
    <name evidence="1" type="ORF">SY85_08370</name>
</gene>
<organism evidence="1 2">
    <name type="scientific">Flavisolibacter tropicus</name>
    <dbReference type="NCBI Taxonomy" id="1492898"/>
    <lineage>
        <taxon>Bacteria</taxon>
        <taxon>Pseudomonadati</taxon>
        <taxon>Bacteroidota</taxon>
        <taxon>Chitinophagia</taxon>
        <taxon>Chitinophagales</taxon>
        <taxon>Chitinophagaceae</taxon>
        <taxon>Flavisolibacter</taxon>
    </lineage>
</organism>
<dbReference type="OrthoDB" id="9926843at2"/>